<gene>
    <name evidence="2" type="ORF">GCM10011444_27880</name>
</gene>
<reference evidence="3" key="1">
    <citation type="journal article" date="2019" name="Int. J. Syst. Evol. Microbiol.">
        <title>The Global Catalogue of Microorganisms (GCM) 10K type strain sequencing project: providing services to taxonomists for standard genome sequencing and annotation.</title>
        <authorList>
            <consortium name="The Broad Institute Genomics Platform"/>
            <consortium name="The Broad Institute Genome Sequencing Center for Infectious Disease"/>
            <person name="Wu L."/>
            <person name="Ma J."/>
        </authorList>
    </citation>
    <scope>NUCLEOTIDE SEQUENCE [LARGE SCALE GENOMIC DNA]</scope>
    <source>
        <strain evidence="3">CCM 8681</strain>
    </source>
</reference>
<dbReference type="SUPFAM" id="SSF52200">
    <property type="entry name" value="Toll/Interleukin receptor TIR domain"/>
    <property type="match status" value="1"/>
</dbReference>
<proteinExistence type="predicted"/>
<name>A0ABQ2C273_9FLAO</name>
<protein>
    <recommendedName>
        <fullName evidence="1">TIR domain-containing protein</fullName>
    </recommendedName>
</protein>
<evidence type="ECO:0000259" key="1">
    <source>
        <dbReference type="PROSITE" id="PS50104"/>
    </source>
</evidence>
<dbReference type="PROSITE" id="PS50104">
    <property type="entry name" value="TIR"/>
    <property type="match status" value="1"/>
</dbReference>
<dbReference type="Proteomes" id="UP000624701">
    <property type="component" value="Unassembled WGS sequence"/>
</dbReference>
<dbReference type="InterPro" id="IPR035897">
    <property type="entry name" value="Toll_tir_struct_dom_sf"/>
</dbReference>
<dbReference type="EMBL" id="BMDQ01000006">
    <property type="protein sequence ID" value="GGI58479.1"/>
    <property type="molecule type" value="Genomic_DNA"/>
</dbReference>
<evidence type="ECO:0000313" key="3">
    <source>
        <dbReference type="Proteomes" id="UP000624701"/>
    </source>
</evidence>
<accession>A0ABQ2C273</accession>
<sequence>MSKFYWNIDANNIDIGDIDVKYLDKYILVTKEIKEFLDNSSDNKKLFLVAPKGLGKTLVLKAKSQLYREKSGYKFIPDDKLTEKLSKVGFSITKEDLNKFKSREQWDKIWEFCILCLILRRFKIGLPEEINSYIGNAGELGEILTAVLQNRGAIDKIYKYVNTDLRPKVRNLPDEGINQIAIFIDNIDEGFEQHTGESLRIPDLKSSVLSHKVWINAQISIVQIARNLCNSFQHLKIFVSIRSEAYVNNKDATRLQLDDYSTFLNYSKSDLKKIFLLNINATPPERLCKSDIQFNRLTGFGMIEHSFIEDVNGDRKQEDLFSFIYRHTYGRPREIVEMGTKILKLEPDERTPANVHRVVNEVGHRLFTYLKNEIVPYFEEDVFWELCKLSKKNVITFEDATKIYNKIKSDYSFDNVFSYFYRLGLIGYVDLNHQSVMTQKFLPVGQYSLSAAPIPEYKYFLIHATLNEEMKKFHQNDFYDSYNIIGDGYPFIVNDKSSRCKHVHIGLNRDCVTLLIPELYKHKFLGIIQTPKQEWSDFNDVDKVVFEYSSGETLKLDIYRDNQSVPKKEKVLKEYFENSNSVLFYTEDKEVINKVIMYSEVLSFGYYPQNIFDNYTSKNDLTDKLVYYSKRFISKSELAKISKNLSMPTSKCMPTLTDRFLLSPIENLKSKNILRLKLNVENYGLIIAPTGKNVTLKPSRTVIRTKSNDEYQFYRLRQDYLVEGIYQFFKYSKQSGKELFHKDGNPKKILELFINIQALRVLRAQSPKRRLRFLDKTENRLFEELVQFGEKSLSRAVALAKQYRFTGTVAILKTLKSKGVIPSKSNFYSIITNSKYLDSYEEIIKLIDFLDIQPLRKKYKSVFISYSFKDSSFAMLLYSFLRLNGIDVFLFEIDDPHKNLKRVMADEVAERDMLVFIASKNSLRSEACQFELSNCRAKYDKTWEKSIIPVRIDDYILKLKKHSIPQKNRKEYWSNIKMIKDNNITDYSEFIETIDYQLFQNDKVKKLINDNLIIDTLK</sequence>
<dbReference type="Pfam" id="PF13676">
    <property type="entry name" value="TIR_2"/>
    <property type="match status" value="1"/>
</dbReference>
<dbReference type="Gene3D" id="3.40.50.10140">
    <property type="entry name" value="Toll/interleukin-1 receptor homology (TIR) domain"/>
    <property type="match status" value="1"/>
</dbReference>
<comment type="caution">
    <text evidence="2">The sequence shown here is derived from an EMBL/GenBank/DDBJ whole genome shotgun (WGS) entry which is preliminary data.</text>
</comment>
<dbReference type="InterPro" id="IPR000157">
    <property type="entry name" value="TIR_dom"/>
</dbReference>
<dbReference type="RefSeq" id="WP_188375385.1">
    <property type="nucleotide sequence ID" value="NZ_BMDQ01000006.1"/>
</dbReference>
<evidence type="ECO:0000313" key="2">
    <source>
        <dbReference type="EMBL" id="GGI58479.1"/>
    </source>
</evidence>
<organism evidence="2 3">
    <name type="scientific">Winogradskyella haliclonae</name>
    <dbReference type="NCBI Taxonomy" id="2048558"/>
    <lineage>
        <taxon>Bacteria</taxon>
        <taxon>Pseudomonadati</taxon>
        <taxon>Bacteroidota</taxon>
        <taxon>Flavobacteriia</taxon>
        <taxon>Flavobacteriales</taxon>
        <taxon>Flavobacteriaceae</taxon>
        <taxon>Winogradskyella</taxon>
    </lineage>
</organism>
<keyword evidence="3" id="KW-1185">Reference proteome</keyword>
<feature type="domain" description="TIR" evidence="1">
    <location>
        <begin position="858"/>
        <end position="998"/>
    </location>
</feature>